<comment type="caution">
    <text evidence="4">The sequence shown here is derived from an EMBL/GenBank/DDBJ whole genome shotgun (WGS) entry which is preliminary data.</text>
</comment>
<dbReference type="GO" id="GO:0005975">
    <property type="term" value="P:carbohydrate metabolic process"/>
    <property type="evidence" value="ECO:0007669"/>
    <property type="project" value="InterPro"/>
</dbReference>
<sequence>MRRFLYRLGLGLAITTSSSTALDGSRFLWYKEPATDWENGALPIGCGRLGATVFGGSNEVITITEDTIWSGPIQHRIPENGLKAFPKVRELLVAGNITEGGQLCLREMTPVEESQRAFSYFGNLNIEFGHEDTENYVRWLDTRQGNSGVEYTYDGVNHTYPDRKKRESAVDKKLNATIKQGFGKAKKEALANAGELLGRADINLGKSPDSLADLPTNERVLEARTNARDFQLSTIAWNLGRHMLAAASRDTKAEMDMPANLQGVWNNKTTAAWDGKYTININTEMNYWLATSTNLVETNKPLFDLLKVAQPRGQEMAKKLYGCDGTMFHHHLDLWGDPAPTDNYTSSTMWPVGAAWLVQHMIEHYRFTGDKDFLNTAYPYLVDVAKFFEC</sequence>
<gene>
    <name evidence="4" type="ORF">NW762_001490</name>
</gene>
<evidence type="ECO:0000256" key="1">
    <source>
        <dbReference type="SAM" id="SignalP"/>
    </source>
</evidence>
<feature type="signal peptide" evidence="1">
    <location>
        <begin position="1"/>
        <end position="21"/>
    </location>
</feature>
<reference evidence="4" key="1">
    <citation type="submission" date="2022-09" db="EMBL/GenBank/DDBJ databases">
        <title>Fusarium specimens isolated from Avocado Roots.</title>
        <authorList>
            <person name="Stajich J."/>
            <person name="Roper C."/>
            <person name="Heimlech-Rivalta G."/>
        </authorList>
    </citation>
    <scope>NUCLEOTIDE SEQUENCE</scope>
    <source>
        <strain evidence="4">CF00136</strain>
    </source>
</reference>
<dbReference type="Gene3D" id="1.50.10.10">
    <property type="match status" value="1"/>
</dbReference>
<organism evidence="4 5">
    <name type="scientific">Fusarium torreyae</name>
    <dbReference type="NCBI Taxonomy" id="1237075"/>
    <lineage>
        <taxon>Eukaryota</taxon>
        <taxon>Fungi</taxon>
        <taxon>Dikarya</taxon>
        <taxon>Ascomycota</taxon>
        <taxon>Pezizomycotina</taxon>
        <taxon>Sordariomycetes</taxon>
        <taxon>Hypocreomycetidae</taxon>
        <taxon>Hypocreales</taxon>
        <taxon>Nectriaceae</taxon>
        <taxon>Fusarium</taxon>
    </lineage>
</organism>
<dbReference type="InterPro" id="IPR027414">
    <property type="entry name" value="GH95_N_dom"/>
</dbReference>
<accession>A0A9W8SET8</accession>
<evidence type="ECO:0008006" key="6">
    <source>
        <dbReference type="Google" id="ProtNLM"/>
    </source>
</evidence>
<feature type="domain" description="Glycosyl hydrolase family 95 catalytic" evidence="3">
    <location>
        <begin position="184"/>
        <end position="389"/>
    </location>
</feature>
<dbReference type="Pfam" id="PF22124">
    <property type="entry name" value="Glyco_hydro_95_cat"/>
    <property type="match status" value="1"/>
</dbReference>
<dbReference type="PANTHER" id="PTHR31084">
    <property type="entry name" value="ALPHA-L-FUCOSIDASE 2"/>
    <property type="match status" value="1"/>
</dbReference>
<dbReference type="OrthoDB" id="2848340at2759"/>
<dbReference type="PANTHER" id="PTHR31084:SF0">
    <property type="entry name" value="ALPHA-L-FUCOSIDASE 2"/>
    <property type="match status" value="1"/>
</dbReference>
<name>A0A9W8SET8_9HYPO</name>
<dbReference type="GO" id="GO:0004560">
    <property type="term" value="F:alpha-L-fucosidase activity"/>
    <property type="evidence" value="ECO:0007669"/>
    <property type="project" value="TreeGrafter"/>
</dbReference>
<dbReference type="Pfam" id="PF14498">
    <property type="entry name" value="Glyco_hyd_65N_2"/>
    <property type="match status" value="1"/>
</dbReference>
<keyword evidence="1" id="KW-0732">Signal</keyword>
<evidence type="ECO:0000313" key="4">
    <source>
        <dbReference type="EMBL" id="KAJ4269821.1"/>
    </source>
</evidence>
<evidence type="ECO:0000259" key="2">
    <source>
        <dbReference type="Pfam" id="PF14498"/>
    </source>
</evidence>
<evidence type="ECO:0000259" key="3">
    <source>
        <dbReference type="Pfam" id="PF22124"/>
    </source>
</evidence>
<protein>
    <recommendedName>
        <fullName evidence="6">Glycosyl hydrolase family 95 N-terminal domain-containing protein</fullName>
    </recommendedName>
</protein>
<keyword evidence="5" id="KW-1185">Reference proteome</keyword>
<dbReference type="Proteomes" id="UP001152049">
    <property type="component" value="Unassembled WGS sequence"/>
</dbReference>
<feature type="domain" description="Glycosyl hydrolase family 95 N-terminal" evidence="2">
    <location>
        <begin position="28"/>
        <end position="159"/>
    </location>
</feature>
<dbReference type="InterPro" id="IPR008928">
    <property type="entry name" value="6-hairpin_glycosidase_sf"/>
</dbReference>
<dbReference type="AlphaFoldDB" id="A0A9W8SET8"/>
<dbReference type="InterPro" id="IPR054363">
    <property type="entry name" value="GH95_cat"/>
</dbReference>
<evidence type="ECO:0000313" key="5">
    <source>
        <dbReference type="Proteomes" id="UP001152049"/>
    </source>
</evidence>
<feature type="chain" id="PRO_5040822006" description="Glycosyl hydrolase family 95 N-terminal domain-containing protein" evidence="1">
    <location>
        <begin position="22"/>
        <end position="390"/>
    </location>
</feature>
<dbReference type="InterPro" id="IPR012341">
    <property type="entry name" value="6hp_glycosidase-like_sf"/>
</dbReference>
<proteinExistence type="predicted"/>
<dbReference type="EMBL" id="JAOQAZ010000002">
    <property type="protein sequence ID" value="KAJ4269821.1"/>
    <property type="molecule type" value="Genomic_DNA"/>
</dbReference>
<dbReference type="SUPFAM" id="SSF48208">
    <property type="entry name" value="Six-hairpin glycosidases"/>
    <property type="match status" value="1"/>
</dbReference>